<name>A0A7M2XYC4_9NOCA</name>
<dbReference type="RefSeq" id="WP_193904263.1">
    <property type="nucleotide sequence ID" value="NZ_CP063453.1"/>
</dbReference>
<dbReference type="Proteomes" id="UP000593818">
    <property type="component" value="Plasmid pSID"/>
</dbReference>
<dbReference type="EMBL" id="CP063453">
    <property type="protein sequence ID" value="QOW02012.1"/>
    <property type="molecule type" value="Genomic_DNA"/>
</dbReference>
<geneLocation type="plasmid" evidence="1 2">
    <name>pSID</name>
</geneLocation>
<reference evidence="1 2" key="1">
    <citation type="submission" date="2020-10" db="EMBL/GenBank/DDBJ databases">
        <title>Whole genome sequence of oil-degrading bacteria Rhodococcus pyridinivorans strain 5Ap.</title>
        <authorList>
            <person name="Akhremchuk A.E."/>
            <person name="Valentovich L.N."/>
            <person name="Charniauskaya M.I."/>
            <person name="Bukliarevich H.A."/>
            <person name="Titok M.A."/>
        </authorList>
    </citation>
    <scope>NUCLEOTIDE SEQUENCE [LARGE SCALE GENOMIC DNA]</scope>
    <source>
        <strain evidence="1 2">5Ap</strain>
        <plasmid evidence="1 2">pSID</plasmid>
    </source>
</reference>
<accession>A0A7M2XYC4</accession>
<sequence>MKDTSLLITATIAMHPSACDNTIDLTAVGADNHPNDPPAWEQEIPVGDHPTPAWGQQLADEILAANSYRRDGQWWCSTDLTGYPSWTADVVPA</sequence>
<protein>
    <submittedName>
        <fullName evidence="1">Uncharacterized protein</fullName>
    </submittedName>
</protein>
<gene>
    <name evidence="1" type="ORF">INP59_26940</name>
</gene>
<proteinExistence type="predicted"/>
<dbReference type="AlphaFoldDB" id="A0A7M2XYC4"/>
<organism evidence="1 2">
    <name type="scientific">Rhodococcus pyridinivorans</name>
    <dbReference type="NCBI Taxonomy" id="103816"/>
    <lineage>
        <taxon>Bacteria</taxon>
        <taxon>Bacillati</taxon>
        <taxon>Actinomycetota</taxon>
        <taxon>Actinomycetes</taxon>
        <taxon>Mycobacteriales</taxon>
        <taxon>Nocardiaceae</taxon>
        <taxon>Rhodococcus</taxon>
    </lineage>
</organism>
<keyword evidence="1" id="KW-0614">Plasmid</keyword>
<evidence type="ECO:0000313" key="2">
    <source>
        <dbReference type="Proteomes" id="UP000593818"/>
    </source>
</evidence>
<evidence type="ECO:0000313" key="1">
    <source>
        <dbReference type="EMBL" id="QOW02012.1"/>
    </source>
</evidence>
<keyword evidence="2" id="KW-1185">Reference proteome</keyword>